<evidence type="ECO:0000313" key="3">
    <source>
        <dbReference type="Proteomes" id="UP000033935"/>
    </source>
</evidence>
<comment type="caution">
    <text evidence="2">The sequence shown here is derived from an EMBL/GenBank/DDBJ whole genome shotgun (WGS) entry which is preliminary data.</text>
</comment>
<dbReference type="AlphaFoldDB" id="A0A0G0Q218"/>
<evidence type="ECO:0000313" key="2">
    <source>
        <dbReference type="EMBL" id="KKR04480.1"/>
    </source>
</evidence>
<accession>A0A0G0Q218</accession>
<feature type="compositionally biased region" description="Basic and acidic residues" evidence="1">
    <location>
        <begin position="43"/>
        <end position="59"/>
    </location>
</feature>
<dbReference type="EMBL" id="LBWG01000007">
    <property type="protein sequence ID" value="KKR04480.1"/>
    <property type="molecule type" value="Genomic_DNA"/>
</dbReference>
<sequence length="184" mass="21461">MPKDARFIDSESSKKKRGRVETRDVSVPSTPETIPEIPSTSETKQEQPERFLEAEKETQQDEASLPGRFSTTQKTLAKKKVQEDRLEEEIEDILEEDLKDLYLSLPPKKQAEFRLKGEEIRSRIRQLTSSVKINAKKIFQLIRSWLKVIPGVNRFFLEQTAKIKTDKILMVAEEEQKRTQKELM</sequence>
<feature type="compositionally biased region" description="Polar residues" evidence="1">
    <location>
        <begin position="27"/>
        <end position="42"/>
    </location>
</feature>
<feature type="compositionally biased region" description="Basic and acidic residues" evidence="1">
    <location>
        <begin position="1"/>
        <end position="24"/>
    </location>
</feature>
<name>A0A0G0Q218_9BACT</name>
<evidence type="ECO:0000256" key="1">
    <source>
        <dbReference type="SAM" id="MobiDB-lite"/>
    </source>
</evidence>
<dbReference type="Proteomes" id="UP000033935">
    <property type="component" value="Unassembled WGS sequence"/>
</dbReference>
<organism evidence="2 3">
    <name type="scientific">Candidatus Uhrbacteria bacterium GW2011_GWF2_39_13</name>
    <dbReference type="NCBI Taxonomy" id="1618995"/>
    <lineage>
        <taxon>Bacteria</taxon>
        <taxon>Candidatus Uhriibacteriota</taxon>
    </lineage>
</organism>
<protein>
    <submittedName>
        <fullName evidence="2">Uncharacterized protein</fullName>
    </submittedName>
</protein>
<feature type="region of interest" description="Disordered" evidence="1">
    <location>
        <begin position="1"/>
        <end position="68"/>
    </location>
</feature>
<proteinExistence type="predicted"/>
<reference evidence="2 3" key="1">
    <citation type="journal article" date="2015" name="Nature">
        <title>rRNA introns, odd ribosomes, and small enigmatic genomes across a large radiation of phyla.</title>
        <authorList>
            <person name="Brown C.T."/>
            <person name="Hug L.A."/>
            <person name="Thomas B.C."/>
            <person name="Sharon I."/>
            <person name="Castelle C.J."/>
            <person name="Singh A."/>
            <person name="Wilkins M.J."/>
            <person name="Williams K.H."/>
            <person name="Banfield J.F."/>
        </authorList>
    </citation>
    <scope>NUCLEOTIDE SEQUENCE [LARGE SCALE GENOMIC DNA]</scope>
</reference>
<gene>
    <name evidence="2" type="ORF">UT30_C0007G0036</name>
</gene>